<proteinExistence type="predicted"/>
<sequence length="290" mass="31751">MYAIIALLFLSPIWASPLGRPADELIPTIDASAKASPTPADYQWSSGWTATIPIHESCNSSFRAQINQGLDEMVQLSEHARNHLLRWGHKSTFTQRYFGNSSTAHAIGWYDRIILADKSDMLFRCDDPDSNCDIHKDWGSYWRPNATAEVNVCPFATEYRLLSSVCNLGHTVAGSGLELFWATDLMHRLFHAPIVNEDIVNHFSDDYLGLLELAKTEPEKSGIDMDALQYFAIDVWAHDVAAPGVGCTGKPPPKKSPADSVSGSPATATATAASSVSETLVNGTSMQLKH</sequence>
<comment type="caution">
    <text evidence="4">The sequence shown here is derived from an EMBL/GenBank/DDBJ whole genome shotgun (WGS) entry which is preliminary data.</text>
</comment>
<feature type="signal peptide" evidence="2">
    <location>
        <begin position="1"/>
        <end position="15"/>
    </location>
</feature>
<protein>
    <recommendedName>
        <fullName evidence="3">Putative peptidase domain-containing protein</fullName>
    </recommendedName>
</protein>
<keyword evidence="5" id="KW-1185">Reference proteome</keyword>
<evidence type="ECO:0000256" key="1">
    <source>
        <dbReference type="SAM" id="MobiDB-lite"/>
    </source>
</evidence>
<dbReference type="GO" id="GO:0005576">
    <property type="term" value="C:extracellular region"/>
    <property type="evidence" value="ECO:0007669"/>
    <property type="project" value="TreeGrafter"/>
</dbReference>
<dbReference type="InterPro" id="IPR039124">
    <property type="entry name" value="PRA1-like"/>
</dbReference>
<dbReference type="AlphaFoldDB" id="A0A9P8M170"/>
<dbReference type="SUPFAM" id="SSF55486">
    <property type="entry name" value="Metalloproteases ('zincins'), catalytic domain"/>
    <property type="match status" value="1"/>
</dbReference>
<feature type="region of interest" description="Disordered" evidence="1">
    <location>
        <begin position="247"/>
        <end position="277"/>
    </location>
</feature>
<dbReference type="GO" id="GO:0009277">
    <property type="term" value="C:fungal-type cell wall"/>
    <property type="evidence" value="ECO:0007669"/>
    <property type="project" value="TreeGrafter"/>
</dbReference>
<dbReference type="InterPro" id="IPR024079">
    <property type="entry name" value="MetalloPept_cat_dom_sf"/>
</dbReference>
<dbReference type="InterPro" id="IPR029482">
    <property type="entry name" value="HRXXH"/>
</dbReference>
<feature type="domain" description="Putative peptidase" evidence="3">
    <location>
        <begin position="30"/>
        <end position="250"/>
    </location>
</feature>
<name>A0A9P8M170_9HYPO</name>
<dbReference type="GO" id="GO:0005178">
    <property type="term" value="F:integrin binding"/>
    <property type="evidence" value="ECO:0007669"/>
    <property type="project" value="TreeGrafter"/>
</dbReference>
<dbReference type="GO" id="GO:0009986">
    <property type="term" value="C:cell surface"/>
    <property type="evidence" value="ECO:0007669"/>
    <property type="project" value="TreeGrafter"/>
</dbReference>
<reference evidence="4 5" key="1">
    <citation type="submission" date="2020-07" db="EMBL/GenBank/DDBJ databases">
        <title>Metarhizium humberi genome.</title>
        <authorList>
            <person name="Lysoe E."/>
        </authorList>
    </citation>
    <scope>NUCLEOTIDE SEQUENCE [LARGE SCALE GENOMIC DNA]</scope>
    <source>
        <strain evidence="4 5">ESALQ1638</strain>
    </source>
</reference>
<dbReference type="Gene3D" id="3.40.390.10">
    <property type="entry name" value="Collagenase (Catalytic Domain)"/>
    <property type="match status" value="1"/>
</dbReference>
<dbReference type="GO" id="GO:0008270">
    <property type="term" value="F:zinc ion binding"/>
    <property type="evidence" value="ECO:0007669"/>
    <property type="project" value="TreeGrafter"/>
</dbReference>
<evidence type="ECO:0000313" key="4">
    <source>
        <dbReference type="EMBL" id="KAH0592005.1"/>
    </source>
</evidence>
<organism evidence="4 5">
    <name type="scientific">Metarhizium humberi</name>
    <dbReference type="NCBI Taxonomy" id="2596975"/>
    <lineage>
        <taxon>Eukaryota</taxon>
        <taxon>Fungi</taxon>
        <taxon>Dikarya</taxon>
        <taxon>Ascomycota</taxon>
        <taxon>Pezizomycotina</taxon>
        <taxon>Sordariomycetes</taxon>
        <taxon>Hypocreomycetidae</taxon>
        <taxon>Hypocreales</taxon>
        <taxon>Clavicipitaceae</taxon>
        <taxon>Metarhizium</taxon>
    </lineage>
</organism>
<feature type="chain" id="PRO_5040378525" description="Putative peptidase domain-containing protein" evidence="2">
    <location>
        <begin position="16"/>
        <end position="290"/>
    </location>
</feature>
<gene>
    <name evidence="4" type="ORF">MHUMG1_10300</name>
</gene>
<accession>A0A9P8M170</accession>
<evidence type="ECO:0000256" key="2">
    <source>
        <dbReference type="SAM" id="SignalP"/>
    </source>
</evidence>
<dbReference type="Proteomes" id="UP000764110">
    <property type="component" value="Unassembled WGS sequence"/>
</dbReference>
<dbReference type="GO" id="GO:0008237">
    <property type="term" value="F:metallopeptidase activity"/>
    <property type="evidence" value="ECO:0007669"/>
    <property type="project" value="InterPro"/>
</dbReference>
<dbReference type="EMBL" id="JACEFI010000040">
    <property type="protein sequence ID" value="KAH0592005.1"/>
    <property type="molecule type" value="Genomic_DNA"/>
</dbReference>
<dbReference type="PANTHER" id="PTHR39399:SF1">
    <property type="entry name" value="PROTEIN ZPS1"/>
    <property type="match status" value="1"/>
</dbReference>
<dbReference type="PANTHER" id="PTHR39399">
    <property type="entry name" value="PROTEIN ZPS1"/>
    <property type="match status" value="1"/>
</dbReference>
<evidence type="ECO:0000313" key="5">
    <source>
        <dbReference type="Proteomes" id="UP000764110"/>
    </source>
</evidence>
<dbReference type="Pfam" id="PF13933">
    <property type="entry name" value="HRXXH"/>
    <property type="match status" value="1"/>
</dbReference>
<keyword evidence="2" id="KW-0732">Signal</keyword>
<evidence type="ECO:0000259" key="3">
    <source>
        <dbReference type="Pfam" id="PF13933"/>
    </source>
</evidence>
<feature type="compositionally biased region" description="Low complexity" evidence="1">
    <location>
        <begin position="260"/>
        <end position="277"/>
    </location>
</feature>